<dbReference type="HOGENOM" id="CLU_358642_0_0_1"/>
<dbReference type="OrthoDB" id="10261632at2759"/>
<proteinExistence type="inferred from homology"/>
<keyword evidence="4" id="KW-0967">Endosome</keyword>
<gene>
    <name evidence="10" type="ORF">AGOS_ACR044C</name>
</gene>
<dbReference type="Gene3D" id="1.10.357.110">
    <property type="entry name" value="Vacuolar protein sorting-associated protein 53, C-terminus"/>
    <property type="match status" value="1"/>
</dbReference>
<dbReference type="AlphaFoldDB" id="Q75C72"/>
<evidence type="ECO:0000256" key="5">
    <source>
        <dbReference type="ARBA" id="ARBA00023034"/>
    </source>
</evidence>
<dbReference type="GO" id="GO:0042147">
    <property type="term" value="P:retrograde transport, endosome to Golgi"/>
    <property type="evidence" value="ECO:0000318"/>
    <property type="project" value="GO_Central"/>
</dbReference>
<keyword evidence="11" id="KW-1185">Reference proteome</keyword>
<dbReference type="InterPro" id="IPR007234">
    <property type="entry name" value="Vps53_N"/>
</dbReference>
<dbReference type="InterPro" id="IPR039766">
    <property type="entry name" value="Vps53"/>
</dbReference>
<keyword evidence="6" id="KW-0472">Membrane</keyword>
<protein>
    <submittedName>
        <fullName evidence="10">ACR044Cp</fullName>
    </submittedName>
</protein>
<dbReference type="GO" id="GO:0010008">
    <property type="term" value="C:endosome membrane"/>
    <property type="evidence" value="ECO:0007669"/>
    <property type="project" value="UniProtKB-SubCell"/>
</dbReference>
<feature type="region of interest" description="Disordered" evidence="7">
    <location>
        <begin position="759"/>
        <end position="778"/>
    </location>
</feature>
<evidence type="ECO:0000256" key="7">
    <source>
        <dbReference type="SAM" id="MobiDB-lite"/>
    </source>
</evidence>
<dbReference type="Pfam" id="PF04100">
    <property type="entry name" value="Vps53_N"/>
    <property type="match status" value="1"/>
</dbReference>
<evidence type="ECO:0000313" key="10">
    <source>
        <dbReference type="EMBL" id="AAS51271.2"/>
    </source>
</evidence>
<dbReference type="STRING" id="284811.Q75C72"/>
<dbReference type="InParanoid" id="Q75C72"/>
<dbReference type="GO" id="GO:0006623">
    <property type="term" value="P:protein targeting to vacuole"/>
    <property type="evidence" value="ECO:0007669"/>
    <property type="project" value="EnsemblFungi"/>
</dbReference>
<dbReference type="Pfam" id="PF16854">
    <property type="entry name" value="VPS53_C"/>
    <property type="match status" value="1"/>
</dbReference>
<evidence type="ECO:0000256" key="2">
    <source>
        <dbReference type="ARBA" id="ARBA00004481"/>
    </source>
</evidence>
<evidence type="ECO:0000256" key="4">
    <source>
        <dbReference type="ARBA" id="ARBA00022753"/>
    </source>
</evidence>
<dbReference type="GeneID" id="4619572"/>
<name>Q75C72_EREGS</name>
<reference evidence="11" key="2">
    <citation type="journal article" date="2013" name="G3 (Bethesda)">
        <title>Genomes of Ashbya fungi isolated from insects reveal four mating-type loci, numerous translocations, lack of transposons, and distinct gene duplications.</title>
        <authorList>
            <person name="Dietrich F.S."/>
            <person name="Voegeli S."/>
            <person name="Kuo S."/>
            <person name="Philippsen P."/>
        </authorList>
    </citation>
    <scope>GENOME REANNOTATION</scope>
    <source>
        <strain evidence="11">ATCC 10895 / CBS 109.51 / FGSC 9923 / NRRL Y-1056</strain>
    </source>
</reference>
<dbReference type="Proteomes" id="UP000000591">
    <property type="component" value="Chromosome III"/>
</dbReference>
<feature type="domain" description="Vps53 N-terminal" evidence="8">
    <location>
        <begin position="6"/>
        <end position="363"/>
    </location>
</feature>
<evidence type="ECO:0000256" key="6">
    <source>
        <dbReference type="ARBA" id="ARBA00023136"/>
    </source>
</evidence>
<dbReference type="GO" id="GO:0090156">
    <property type="term" value="P:intracellular sphingolipid homeostasis"/>
    <property type="evidence" value="ECO:0007669"/>
    <property type="project" value="EnsemblFungi"/>
</dbReference>
<evidence type="ECO:0000256" key="3">
    <source>
        <dbReference type="ARBA" id="ARBA00008628"/>
    </source>
</evidence>
<dbReference type="GO" id="GO:0005829">
    <property type="term" value="C:cytosol"/>
    <property type="evidence" value="ECO:0007669"/>
    <property type="project" value="GOC"/>
</dbReference>
<dbReference type="InterPro" id="IPR038260">
    <property type="entry name" value="Vps53_C_sf"/>
</dbReference>
<evidence type="ECO:0000256" key="1">
    <source>
        <dbReference type="ARBA" id="ARBA00004150"/>
    </source>
</evidence>
<reference evidence="10 11" key="1">
    <citation type="journal article" date="2004" name="Science">
        <title>The Ashbya gossypii genome as a tool for mapping the ancient Saccharomyces cerevisiae genome.</title>
        <authorList>
            <person name="Dietrich F.S."/>
            <person name="Voegeli S."/>
            <person name="Brachat S."/>
            <person name="Lerch A."/>
            <person name="Gates K."/>
            <person name="Steiner S."/>
            <person name="Mohr C."/>
            <person name="Pohlmann R."/>
            <person name="Luedi P."/>
            <person name="Choi S."/>
            <person name="Wing R.A."/>
            <person name="Flavier A."/>
            <person name="Gaffney T.D."/>
            <person name="Philippsen P."/>
        </authorList>
    </citation>
    <scope>NUCLEOTIDE SEQUENCE [LARGE SCALE GENOMIC DNA]</scope>
    <source>
        <strain evidence="11">ATCC 10895 / CBS 109.51 / FGSC 9923 / NRRL Y-1056</strain>
    </source>
</reference>
<dbReference type="InterPro" id="IPR031745">
    <property type="entry name" value="Vps53_C"/>
</dbReference>
<dbReference type="PANTHER" id="PTHR12820:SF0">
    <property type="entry name" value="VACUOLAR PROTEIN SORTING-ASSOCIATED PROTEIN 53 HOMOLOG"/>
    <property type="match status" value="1"/>
</dbReference>
<dbReference type="eggNOG" id="KOG2180">
    <property type="taxonomic scope" value="Eukaryota"/>
</dbReference>
<dbReference type="GO" id="GO:0000938">
    <property type="term" value="C:GARP complex"/>
    <property type="evidence" value="ECO:0000318"/>
    <property type="project" value="GO_Central"/>
</dbReference>
<feature type="domain" description="Vps53 C-terminal" evidence="9">
    <location>
        <begin position="608"/>
        <end position="692"/>
    </location>
</feature>
<dbReference type="KEGG" id="ago:AGOS_ACR044C"/>
<comment type="similarity">
    <text evidence="3">Belongs to the VPS53 family.</text>
</comment>
<dbReference type="FunCoup" id="Q75C72">
    <property type="interactions" value="822"/>
</dbReference>
<dbReference type="PANTHER" id="PTHR12820">
    <property type="entry name" value="VACUOLAR SORTING PROTEIN 53"/>
    <property type="match status" value="1"/>
</dbReference>
<dbReference type="GO" id="GO:0006896">
    <property type="term" value="P:Golgi to vacuole transport"/>
    <property type="evidence" value="ECO:0007669"/>
    <property type="project" value="EnsemblFungi"/>
</dbReference>
<organism evidence="10 11">
    <name type="scientific">Eremothecium gossypii (strain ATCC 10895 / CBS 109.51 / FGSC 9923 / NRRL Y-1056)</name>
    <name type="common">Yeast</name>
    <name type="synonym">Ashbya gossypii</name>
    <dbReference type="NCBI Taxonomy" id="284811"/>
    <lineage>
        <taxon>Eukaryota</taxon>
        <taxon>Fungi</taxon>
        <taxon>Dikarya</taxon>
        <taxon>Ascomycota</taxon>
        <taxon>Saccharomycotina</taxon>
        <taxon>Saccharomycetes</taxon>
        <taxon>Saccharomycetales</taxon>
        <taxon>Saccharomycetaceae</taxon>
        <taxon>Eremothecium</taxon>
    </lineage>
</organism>
<comment type="subcellular location">
    <subcellularLocation>
        <location evidence="2">Endosome membrane</location>
        <topology evidence="2">Peripheral membrane protein</topology>
    </subcellularLocation>
    <subcellularLocation>
        <location evidence="1">Golgi apparatus</location>
        <location evidence="1">trans-Golgi network membrane</location>
        <topology evidence="1">Peripheral membrane protein</topology>
    </subcellularLocation>
</comment>
<evidence type="ECO:0000259" key="8">
    <source>
        <dbReference type="Pfam" id="PF04100"/>
    </source>
</evidence>
<dbReference type="RefSeq" id="NP_983447.2">
    <property type="nucleotide sequence ID" value="NM_208800.2"/>
</dbReference>
<evidence type="ECO:0000259" key="9">
    <source>
        <dbReference type="Pfam" id="PF16854"/>
    </source>
</evidence>
<dbReference type="EMBL" id="AE016816">
    <property type="protein sequence ID" value="AAS51271.2"/>
    <property type="molecule type" value="Genomic_DNA"/>
</dbReference>
<accession>Q75C72</accession>
<evidence type="ECO:0000313" key="11">
    <source>
        <dbReference type="Proteomes" id="UP000000591"/>
    </source>
</evidence>
<keyword evidence="5" id="KW-0333">Golgi apparatus</keyword>
<dbReference type="OMA" id="MINTADY"/>
<sequence length="798" mass="91708">MSCDKPDYDPLEDLVTILSGIDSLDHLDKLLVATREHKLRLHEEVKAERELADSPLGSADDELDQLIHKVERTQQLSKSTESTISDLTKDIAYLDTVKKNLTHSMAWFQNLNDLSESYCQCKHYLEQQSFKEMSAPYAVMTSLSDMFQGYKSVTEINRLLELIRALEDDTIHSIKQLYRKLFESKETLNVTEATFKEGACVLLESNPTDKFEVINWSLDKILGEIREIFQVDDEAGSLENISRRYLFFKRVLNNFQANFASYFPASWEMPLRLTSMFFIFTKHDIQILLDREMKKTPSLELFMEALQATVDFEKYIGIKFSNKLSNITHEKISTCFEPHLSLWLSHHDQVMNSKMLAYMSETKLPNSSDSHVVPSSAALFRTYRQILSQTLELTDGEGRSAVLSDLAGFFSKWLIEYSNKILQPLLLPENARMEEKDEVIQYTILMINTADYCSITAGQLEEKLQEYVDSGDTISKQFDKAKSRFGLLVSQGLQFLLTHILSPELHFAWREFSNSDWRHPLGEGYSRYIVTLEHILTPDDVQGDSLVHKLLSQFNRDVFVWNMLDRITELVTTEFLRCITKLLVPKEPFGNMKSRRQFTVAQVIGIGKQLLLDCQSLERILKKLPEGLPDGKATQNNRINRHIDTNIAQLSALCKVLAVPLDSPASYHDEYFGIINNKNHAVWALVFALKGMQWEISEWKTYWEEFKTRETSATESSIDLFIFYRDESTVRHFVAAMLKVVDPGWKAFASEELRLVSSRSSSRPSTPPPSNIGPARNKSINENLKNLVSNTRFFNRGG</sequence>